<comment type="caution">
    <text evidence="11">The sequence shown here is derived from an EMBL/GenBank/DDBJ whole genome shotgun (WGS) entry which is preliminary data.</text>
</comment>
<evidence type="ECO:0000256" key="3">
    <source>
        <dbReference type="ARBA" id="ARBA00022475"/>
    </source>
</evidence>
<dbReference type="RefSeq" id="WP_271320871.1">
    <property type="nucleotide sequence ID" value="NZ_BAAATN010000001.1"/>
</dbReference>
<proteinExistence type="inferred from homology"/>
<evidence type="ECO:0000256" key="1">
    <source>
        <dbReference type="ARBA" id="ARBA00004651"/>
    </source>
</evidence>
<dbReference type="PANTHER" id="PTHR32309">
    <property type="entry name" value="TYROSINE-PROTEIN KINASE"/>
    <property type="match status" value="1"/>
</dbReference>
<dbReference type="EMBL" id="JBHSJO010000001">
    <property type="protein sequence ID" value="MFC5014916.1"/>
    <property type="molecule type" value="Genomic_DNA"/>
</dbReference>
<keyword evidence="12" id="KW-1185">Reference proteome</keyword>
<evidence type="ECO:0000256" key="6">
    <source>
        <dbReference type="ARBA" id="ARBA00023136"/>
    </source>
</evidence>
<reference evidence="12" key="1">
    <citation type="journal article" date="2019" name="Int. J. Syst. Evol. Microbiol.">
        <title>The Global Catalogue of Microorganisms (GCM) 10K type strain sequencing project: providing services to taxonomists for standard genome sequencing and annotation.</title>
        <authorList>
            <consortium name="The Broad Institute Genomics Platform"/>
            <consortium name="The Broad Institute Genome Sequencing Center for Infectious Disease"/>
            <person name="Wu L."/>
            <person name="Ma J."/>
        </authorList>
    </citation>
    <scope>NUCLEOTIDE SEQUENCE [LARGE SCALE GENOMIC DNA]</scope>
    <source>
        <strain evidence="12">CGMCC 4.1542</strain>
    </source>
</reference>
<evidence type="ECO:0000256" key="5">
    <source>
        <dbReference type="ARBA" id="ARBA00022989"/>
    </source>
</evidence>
<evidence type="ECO:0000313" key="12">
    <source>
        <dbReference type="Proteomes" id="UP001595855"/>
    </source>
</evidence>
<dbReference type="Pfam" id="PF02706">
    <property type="entry name" value="Wzz"/>
    <property type="match status" value="1"/>
</dbReference>
<keyword evidence="7" id="KW-0175">Coiled coil</keyword>
<feature type="region of interest" description="Disordered" evidence="8">
    <location>
        <begin position="427"/>
        <end position="485"/>
    </location>
</feature>
<gene>
    <name evidence="11" type="ORF">ACFPRC_08480</name>
</gene>
<organism evidence="11 12">
    <name type="scientific">Streptomyces lienomycini</name>
    <dbReference type="NCBI Taxonomy" id="284035"/>
    <lineage>
        <taxon>Bacteria</taxon>
        <taxon>Bacillati</taxon>
        <taxon>Actinomycetota</taxon>
        <taxon>Actinomycetes</taxon>
        <taxon>Kitasatosporales</taxon>
        <taxon>Streptomycetaceae</taxon>
        <taxon>Streptomyces</taxon>
    </lineage>
</organism>
<dbReference type="InterPro" id="IPR050445">
    <property type="entry name" value="Bact_polysacc_biosynth/exp"/>
</dbReference>
<comment type="similarity">
    <text evidence="2">Belongs to the CpsC/CapA family.</text>
</comment>
<evidence type="ECO:0000256" key="8">
    <source>
        <dbReference type="SAM" id="MobiDB-lite"/>
    </source>
</evidence>
<feature type="compositionally biased region" description="Low complexity" evidence="8">
    <location>
        <begin position="465"/>
        <end position="475"/>
    </location>
</feature>
<feature type="transmembrane region" description="Helical" evidence="9">
    <location>
        <begin position="21"/>
        <end position="40"/>
    </location>
</feature>
<evidence type="ECO:0000256" key="4">
    <source>
        <dbReference type="ARBA" id="ARBA00022692"/>
    </source>
</evidence>
<evidence type="ECO:0000256" key="9">
    <source>
        <dbReference type="SAM" id="Phobius"/>
    </source>
</evidence>
<feature type="coiled-coil region" evidence="7">
    <location>
        <begin position="176"/>
        <end position="203"/>
    </location>
</feature>
<evidence type="ECO:0000313" key="11">
    <source>
        <dbReference type="EMBL" id="MFC5014916.1"/>
    </source>
</evidence>
<comment type="subcellular location">
    <subcellularLocation>
        <location evidence="1">Cell membrane</location>
        <topology evidence="1">Multi-pass membrane protein</topology>
    </subcellularLocation>
</comment>
<feature type="domain" description="Polysaccharide chain length determinant N-terminal" evidence="10">
    <location>
        <begin position="4"/>
        <end position="70"/>
    </location>
</feature>
<accession>A0ABV9WSX4</accession>
<feature type="compositionally biased region" description="Low complexity" evidence="8">
    <location>
        <begin position="427"/>
        <end position="455"/>
    </location>
</feature>
<keyword evidence="6 9" id="KW-0472">Membrane</keyword>
<evidence type="ECO:0000256" key="2">
    <source>
        <dbReference type="ARBA" id="ARBA00006683"/>
    </source>
</evidence>
<evidence type="ECO:0000256" key="7">
    <source>
        <dbReference type="SAM" id="Coils"/>
    </source>
</evidence>
<evidence type="ECO:0000259" key="10">
    <source>
        <dbReference type="Pfam" id="PF02706"/>
    </source>
</evidence>
<dbReference type="PANTHER" id="PTHR32309:SF31">
    <property type="entry name" value="CAPSULAR EXOPOLYSACCHARIDE FAMILY"/>
    <property type="match status" value="1"/>
</dbReference>
<sequence>MSDDTIRLVTIGRMLRRRRRLLAVLVVVGALVGYGVSLLFPPRYTASASVLLPGQWEERELLTQAEVATSSAVVDRAAAALRLPGVDGRELRDRVSAKAADGNIIKISGTDESPERAQRLSDQVAQQFVAYAARIAGGGAGTGATAPETLREQVAETNRRISELAASADPGQTVESVQARTELEQLRTALQEAVQKLDETESANHRAGMVVMGPAARPTGEAPPTRVQLVGGGALLFLVLAVVGHLAAARVDRRPRGEAEIAAVLGSALLGTVDVAHERAAHRVKARGARARTRRILGTDTRWDLPDPRTPGTEADAGVRYRRVCARLRDRQPAPRRLLVVVPDGDETARRAAGRLVTEAQGDPLLRVAPVSVSRPMVPDRDTESGALVVLSAGSWTAEELTGIGEACADGGHEVVGVVVAGTVRTRPARSAGRPPAGRPAADANAADADAANADTDGDADAADAKAAGPTTADAVRGRVTGGSV</sequence>
<protein>
    <submittedName>
        <fullName evidence="11">Wzz/FepE/Etk N-terminal domain-containing protein</fullName>
    </submittedName>
</protein>
<dbReference type="InterPro" id="IPR003856">
    <property type="entry name" value="LPS_length_determ_N"/>
</dbReference>
<dbReference type="Proteomes" id="UP001595855">
    <property type="component" value="Unassembled WGS sequence"/>
</dbReference>
<keyword evidence="4 9" id="KW-0812">Transmembrane</keyword>
<keyword evidence="5 9" id="KW-1133">Transmembrane helix</keyword>
<keyword evidence="3" id="KW-1003">Cell membrane</keyword>
<name>A0ABV9WSX4_9ACTN</name>